<organism evidence="5 6">
    <name type="scientific">Hujiaoplasma nucleasis</name>
    <dbReference type="NCBI Taxonomy" id="2725268"/>
    <lineage>
        <taxon>Bacteria</taxon>
        <taxon>Bacillati</taxon>
        <taxon>Mycoplasmatota</taxon>
        <taxon>Mollicutes</taxon>
        <taxon>Candidatus Izemoplasmatales</taxon>
        <taxon>Hujiaoplasmataceae</taxon>
        <taxon>Hujiaoplasma</taxon>
    </lineage>
</organism>
<dbReference type="InterPro" id="IPR050492">
    <property type="entry name" value="Bact_metal-bind_prot9"/>
</dbReference>
<keyword evidence="6" id="KW-1185">Reference proteome</keyword>
<dbReference type="Proteomes" id="UP000512167">
    <property type="component" value="Chromosome"/>
</dbReference>
<evidence type="ECO:0000256" key="3">
    <source>
        <dbReference type="ARBA" id="ARBA00022729"/>
    </source>
</evidence>
<accession>A0A7L6N2B7</accession>
<dbReference type="Pfam" id="PF01297">
    <property type="entry name" value="ZnuA"/>
    <property type="match status" value="1"/>
</dbReference>
<dbReference type="Gene3D" id="3.40.50.1980">
    <property type="entry name" value="Nitrogenase molybdenum iron protein domain"/>
    <property type="match status" value="2"/>
</dbReference>
<proteinExistence type="inferred from homology"/>
<reference evidence="5 6" key="1">
    <citation type="submission" date="2020-04" db="EMBL/GenBank/DDBJ databases">
        <authorList>
            <person name="Zheng R.K."/>
            <person name="Sun C.M."/>
        </authorList>
    </citation>
    <scope>NUCLEOTIDE SEQUENCE [LARGE SCALE GENOMIC DNA]</scope>
    <source>
        <strain evidence="6">zrk29</strain>
    </source>
</reference>
<dbReference type="GO" id="GO:0046872">
    <property type="term" value="F:metal ion binding"/>
    <property type="evidence" value="ECO:0007669"/>
    <property type="project" value="InterPro"/>
</dbReference>
<gene>
    <name evidence="5" type="ORF">HF295_05900</name>
</gene>
<dbReference type="RefSeq" id="WP_312031241.1">
    <property type="nucleotide sequence ID" value="NZ_CP051151.1"/>
</dbReference>
<evidence type="ECO:0000256" key="1">
    <source>
        <dbReference type="ARBA" id="ARBA00011028"/>
    </source>
</evidence>
<evidence type="ECO:0000256" key="4">
    <source>
        <dbReference type="SAM" id="SignalP"/>
    </source>
</evidence>
<evidence type="ECO:0000313" key="5">
    <source>
        <dbReference type="EMBL" id="QLY40406.1"/>
    </source>
</evidence>
<dbReference type="PANTHER" id="PTHR42953:SF3">
    <property type="entry name" value="HIGH-AFFINITY ZINC UPTAKE SYSTEM PROTEIN ZNUA"/>
    <property type="match status" value="1"/>
</dbReference>
<name>A0A7L6N2B7_9MOLU</name>
<feature type="chain" id="PRO_5029697362" evidence="4">
    <location>
        <begin position="25"/>
        <end position="320"/>
    </location>
</feature>
<dbReference type="KEGG" id="tbk:HF295_05900"/>
<sequence length="320" mass="37224">MKKIIIILLSLASLLILSSCTSESNTVYVTVYPLKFMSEELFKDTDYTVGIVPGVSSHEHSAEWSPKQIIAMQDADFLFYIGANYDQYITKKINVFNDANVKLINIENENDYIEYIEGEYHHEHDHDHDEEITSKNEEPQLGLDPHFWISPLRMLNVLDLLYDKYIEAYPNDVETLTDNYMTLKSRLEELHLDYQDVISQMTKPVLTSTNLYGYLRQDYGLVFLSISKGYHEEPDNMVSEETGIIIEEIKLHQINTIIFEKKRSSPASDHIFAEMVKLEIEPIKLEYDVLQLLSNEDISQNKDYITEMRENLIVFEKAGK</sequence>
<evidence type="ECO:0000313" key="6">
    <source>
        <dbReference type="Proteomes" id="UP000512167"/>
    </source>
</evidence>
<keyword evidence="3 4" id="KW-0732">Signal</keyword>
<protein>
    <submittedName>
        <fullName evidence="5">Zinc ABC transporter substrate-binding protein</fullName>
    </submittedName>
</protein>
<keyword evidence="2" id="KW-0813">Transport</keyword>
<evidence type="ECO:0000256" key="2">
    <source>
        <dbReference type="ARBA" id="ARBA00022448"/>
    </source>
</evidence>
<dbReference type="AlphaFoldDB" id="A0A7L6N2B7"/>
<comment type="similarity">
    <text evidence="1">Belongs to the bacterial solute-binding protein 9 family.</text>
</comment>
<dbReference type="GO" id="GO:0030001">
    <property type="term" value="P:metal ion transport"/>
    <property type="evidence" value="ECO:0007669"/>
    <property type="project" value="InterPro"/>
</dbReference>
<dbReference type="InterPro" id="IPR006127">
    <property type="entry name" value="ZnuA-like"/>
</dbReference>
<dbReference type="SUPFAM" id="SSF53807">
    <property type="entry name" value="Helical backbone' metal receptor"/>
    <property type="match status" value="1"/>
</dbReference>
<dbReference type="PROSITE" id="PS51257">
    <property type="entry name" value="PROKAR_LIPOPROTEIN"/>
    <property type="match status" value="1"/>
</dbReference>
<feature type="signal peptide" evidence="4">
    <location>
        <begin position="1"/>
        <end position="24"/>
    </location>
</feature>
<dbReference type="PANTHER" id="PTHR42953">
    <property type="entry name" value="HIGH-AFFINITY ZINC UPTAKE SYSTEM PROTEIN ZNUA-RELATED"/>
    <property type="match status" value="1"/>
</dbReference>
<dbReference type="EMBL" id="CP051151">
    <property type="protein sequence ID" value="QLY40406.1"/>
    <property type="molecule type" value="Genomic_DNA"/>
</dbReference>